<reference evidence="1" key="1">
    <citation type="journal article" date="2018" name="Genome Biol.">
        <title>SKESA: strategic k-mer extension for scrupulous assemblies.</title>
        <authorList>
            <person name="Souvorov A."/>
            <person name="Agarwala R."/>
            <person name="Lipman D.J."/>
        </authorList>
    </citation>
    <scope>NUCLEOTIDE SEQUENCE</scope>
    <source>
        <strain evidence="1">EC00677</strain>
    </source>
</reference>
<organism evidence="1">
    <name type="scientific">Escherichia coli</name>
    <dbReference type="NCBI Taxonomy" id="562"/>
    <lineage>
        <taxon>Bacteria</taxon>
        <taxon>Pseudomonadati</taxon>
        <taxon>Pseudomonadota</taxon>
        <taxon>Gammaproteobacteria</taxon>
        <taxon>Enterobacterales</taxon>
        <taxon>Enterobacteriaceae</taxon>
        <taxon>Escherichia</taxon>
    </lineage>
</organism>
<dbReference type="EMBL" id="DABHBG010000114">
    <property type="protein sequence ID" value="HAJ1193181.1"/>
    <property type="molecule type" value="Genomic_DNA"/>
</dbReference>
<evidence type="ECO:0000313" key="1">
    <source>
        <dbReference type="EMBL" id="HAJ1193181.1"/>
    </source>
</evidence>
<reference evidence="1" key="2">
    <citation type="submission" date="2019-09" db="EMBL/GenBank/DDBJ databases">
        <authorList>
            <consortium name="NCBI Pathogen Detection Project"/>
        </authorList>
    </citation>
    <scope>NUCLEOTIDE SEQUENCE</scope>
    <source>
        <strain evidence="1">EC00677</strain>
    </source>
</reference>
<comment type="caution">
    <text evidence="1">The sequence shown here is derived from an EMBL/GenBank/DDBJ whole genome shotgun (WGS) entry which is preliminary data.</text>
</comment>
<sequence>FVAWSLERGEKLKEPAARSLLGKSLAQMGLVKHGRPDRGNGVFYELPEVGVLQAAFARLIGMGGYDVF</sequence>
<gene>
    <name evidence="1" type="ORF">HL629_26490</name>
</gene>
<proteinExistence type="predicted"/>
<dbReference type="AlphaFoldDB" id="A0A7A6ZYF5"/>
<name>A0A7A6ZYF5_ECOLX</name>
<protein>
    <submittedName>
        <fullName evidence="1">Uncharacterized protein</fullName>
    </submittedName>
</protein>
<accession>A0A7A6ZYF5</accession>
<feature type="non-terminal residue" evidence="1">
    <location>
        <position position="1"/>
    </location>
</feature>